<comment type="caution">
    <text evidence="1">The sequence shown here is derived from an EMBL/GenBank/DDBJ whole genome shotgun (WGS) entry which is preliminary data.</text>
</comment>
<sequence length="294" mass="33184">MLRIEVNYDSPGLGKVLHGLNIKSLSLSIMQGGLNVAREESLSQSLSSLTQLETLSIKVWYDSPGLWKALHGLNIKSLSLSLHAELGGLTVAHEESLSQSLSSLTQLETFRIEVNYDSPGLWKALHGLNVKSLILIDTWSIEVRYDSPSWWKALHGLDIKSLSLIVSWGGFNVDHDESLSKSRASLTQLETGTLYVKEYKQIERNQSLKYLYIYCTDLLPSEVLKLVDTLPTCAHKVGSNLKFCCSLEILIVKNIPLEIYTVIQQELQTRKNFTVERFQISDRKLETNFVIQCE</sequence>
<name>A0A9D4EHB1_DREPO</name>
<reference evidence="1" key="2">
    <citation type="submission" date="2020-11" db="EMBL/GenBank/DDBJ databases">
        <authorList>
            <person name="McCartney M.A."/>
            <person name="Auch B."/>
            <person name="Kono T."/>
            <person name="Mallez S."/>
            <person name="Becker A."/>
            <person name="Gohl D.M."/>
            <person name="Silverstein K.A.T."/>
            <person name="Koren S."/>
            <person name="Bechman K.B."/>
            <person name="Herman A."/>
            <person name="Abrahante J.E."/>
            <person name="Garbe J."/>
        </authorList>
    </citation>
    <scope>NUCLEOTIDE SEQUENCE</scope>
    <source>
        <strain evidence="1">Duluth1</strain>
        <tissue evidence="1">Whole animal</tissue>
    </source>
</reference>
<accession>A0A9D4EHB1</accession>
<dbReference type="AlphaFoldDB" id="A0A9D4EHB1"/>
<evidence type="ECO:0000313" key="1">
    <source>
        <dbReference type="EMBL" id="KAH3780639.1"/>
    </source>
</evidence>
<proteinExistence type="predicted"/>
<gene>
    <name evidence="1" type="ORF">DPMN_158458</name>
</gene>
<organism evidence="1 2">
    <name type="scientific">Dreissena polymorpha</name>
    <name type="common">Zebra mussel</name>
    <name type="synonym">Mytilus polymorpha</name>
    <dbReference type="NCBI Taxonomy" id="45954"/>
    <lineage>
        <taxon>Eukaryota</taxon>
        <taxon>Metazoa</taxon>
        <taxon>Spiralia</taxon>
        <taxon>Lophotrochozoa</taxon>
        <taxon>Mollusca</taxon>
        <taxon>Bivalvia</taxon>
        <taxon>Autobranchia</taxon>
        <taxon>Heteroconchia</taxon>
        <taxon>Euheterodonta</taxon>
        <taxon>Imparidentia</taxon>
        <taxon>Neoheterodontei</taxon>
        <taxon>Myida</taxon>
        <taxon>Dreissenoidea</taxon>
        <taxon>Dreissenidae</taxon>
        <taxon>Dreissena</taxon>
    </lineage>
</organism>
<reference evidence="1" key="1">
    <citation type="journal article" date="2019" name="bioRxiv">
        <title>The Genome of the Zebra Mussel, Dreissena polymorpha: A Resource for Invasive Species Research.</title>
        <authorList>
            <person name="McCartney M.A."/>
            <person name="Auch B."/>
            <person name="Kono T."/>
            <person name="Mallez S."/>
            <person name="Zhang Y."/>
            <person name="Obille A."/>
            <person name="Becker A."/>
            <person name="Abrahante J.E."/>
            <person name="Garbe J."/>
            <person name="Badalamenti J.P."/>
            <person name="Herman A."/>
            <person name="Mangelson H."/>
            <person name="Liachko I."/>
            <person name="Sullivan S."/>
            <person name="Sone E.D."/>
            <person name="Koren S."/>
            <person name="Silverstein K.A.T."/>
            <person name="Beckman K.B."/>
            <person name="Gohl D.M."/>
        </authorList>
    </citation>
    <scope>NUCLEOTIDE SEQUENCE</scope>
    <source>
        <strain evidence="1">Duluth1</strain>
        <tissue evidence="1">Whole animal</tissue>
    </source>
</reference>
<protein>
    <submittedName>
        <fullName evidence="1">Uncharacterized protein</fullName>
    </submittedName>
</protein>
<evidence type="ECO:0000313" key="2">
    <source>
        <dbReference type="Proteomes" id="UP000828390"/>
    </source>
</evidence>
<dbReference type="Proteomes" id="UP000828390">
    <property type="component" value="Unassembled WGS sequence"/>
</dbReference>
<dbReference type="SUPFAM" id="SSF52047">
    <property type="entry name" value="RNI-like"/>
    <property type="match status" value="1"/>
</dbReference>
<dbReference type="EMBL" id="JAIWYP010000008">
    <property type="protein sequence ID" value="KAH3780639.1"/>
    <property type="molecule type" value="Genomic_DNA"/>
</dbReference>
<keyword evidence="2" id="KW-1185">Reference proteome</keyword>